<accession>F2NBJ4</accession>
<reference evidence="4" key="1">
    <citation type="journal article" date="2013" name="Stand. Genomic Sci.">
        <title>Complete genome sequence of Coriobacterium glomerans type strain (PW2(T)) from the midgut of Pyrrhocoris apterus L. (red soldier bug).</title>
        <authorList>
            <person name="Stackebrandt E."/>
            <person name="Zeytun A."/>
            <person name="Lapidus A."/>
            <person name="Nolan M."/>
            <person name="Lucas S."/>
            <person name="Hammon N."/>
            <person name="Deshpande S."/>
            <person name="Cheng J.F."/>
            <person name="Tapia R."/>
            <person name="Goodwin L.A."/>
            <person name="Pitluck S."/>
            <person name="Liolios K."/>
            <person name="Pagani I."/>
            <person name="Ivanova N."/>
            <person name="Mavromatis K."/>
            <person name="Mikhailova N."/>
            <person name="Huntemann M."/>
            <person name="Pati A."/>
            <person name="Chen A."/>
            <person name="Palaniappan K."/>
            <person name="Chang Y.J."/>
            <person name="Land M."/>
            <person name="Hauser L."/>
            <person name="Rohde M."/>
            <person name="Pukall R."/>
            <person name="Goker M."/>
            <person name="Detter J.C."/>
            <person name="Woyke T."/>
            <person name="Bristow J."/>
            <person name="Eisen J.A."/>
            <person name="Markowitz V."/>
            <person name="Hugenholtz P."/>
            <person name="Kyrpides N.C."/>
            <person name="Klenk H.P."/>
        </authorList>
    </citation>
    <scope>NUCLEOTIDE SEQUENCE</scope>
    <source>
        <strain evidence="4">ATCC 49209 / DSM 20642 / JCM 10262 / PW2</strain>
    </source>
</reference>
<dbReference type="SUPFAM" id="SSF52058">
    <property type="entry name" value="L domain-like"/>
    <property type="match status" value="1"/>
</dbReference>
<dbReference type="InterPro" id="IPR013783">
    <property type="entry name" value="Ig-like_fold"/>
</dbReference>
<dbReference type="InterPro" id="IPR041033">
    <property type="entry name" value="SpaA_PFL_dom_1"/>
</dbReference>
<dbReference type="Gene3D" id="3.80.10.10">
    <property type="entry name" value="Ribonuclease Inhibitor"/>
    <property type="match status" value="2"/>
</dbReference>
<dbReference type="InterPro" id="IPR032675">
    <property type="entry name" value="LRR_dom_sf"/>
</dbReference>
<dbReference type="PANTHER" id="PTHR13318:SF265">
    <property type="entry name" value="F-BOX DOMAIN-CONTAINING PROTEIN"/>
    <property type="match status" value="1"/>
</dbReference>
<feature type="compositionally biased region" description="Basic and acidic residues" evidence="1">
    <location>
        <begin position="50"/>
        <end position="69"/>
    </location>
</feature>
<dbReference type="KEGG" id="cgo:Corgl_0616"/>
<dbReference type="Gene3D" id="2.60.40.10">
    <property type="entry name" value="Immunoglobulins"/>
    <property type="match status" value="1"/>
</dbReference>
<evidence type="ECO:0000313" key="4">
    <source>
        <dbReference type="Proteomes" id="UP000006851"/>
    </source>
</evidence>
<dbReference type="AlphaFoldDB" id="F2NBJ4"/>
<gene>
    <name evidence="3" type="ordered locus">Corgl_0616</name>
</gene>
<evidence type="ECO:0000313" key="3">
    <source>
        <dbReference type="EMBL" id="AEB06730.1"/>
    </source>
</evidence>
<name>F2NBJ4_CORGP</name>
<feature type="domain" description="SpaA-like prealbumin fold" evidence="2">
    <location>
        <begin position="720"/>
        <end position="802"/>
    </location>
</feature>
<sequence>MRRAVRVRRALARALVLAAVCVLAVGLIVSMHGSAAAEVADGVDAGGESSIERSDLRRGEREARSDADPRPAAADDADRDDARADPAQSGQTEQTRVDMSVAQHPARATGAGQSERADQSDESADRSPDAQPGGESVSEIASGIMATSDGGDVRWRIDDAGVLTISGHGRMTQAGYETPWAYYREQRLTRVRIQGDPGTEGIVPESTRQWFAGTDYNKSKLVAFEATGLDMSACADASSMFYDCKSLTALDVSGWDTSSMKDMSYMFCRCSSLPSLDVSGFDTSKVTDISYMFSGCSSLSSLDVTGFDTSQVTSMSYMFEDCSSLPSLDVTGFDTSKVTTMDNMFYGCSKVPSLDVTGFDTSKVTDMTRMFQSCSSLPSLDVTGFDTSQVTDMSFMFYGCSSLPSLDVTGFDTSKVTVMSNMFTDCSSLPSLDVTGFDTSQVTRMSTMFTGCTSLTSLDLSGFDTSKVTSMESMFNRCSSLTSLDLSDFDTSKVKDMTWMFVYCSKLSSLDLSGFDTSQVTRMFEMFCGCSLLTSLDLTDFDTSKVTDMSRMFRDCRSLSRIDLGARWAFKSGGSCELREARSDEGHTGMWQAIGEGTEAVPLGRVLSAKELMETYDGKTMADAYVWQPAFHLVYEANADDAAGSTAPTRGGSGATVSVSACGFRRPYDRFTRWSTEPDGSGASYVPGDPFVLAARSQVLYAQWETTVSKSLIVRSLTEGDAPVAGAAYVLGSRDGDAASGVEAYTDEARTERASWPQRSGADGELRLYGLVPGTYHLFGTEVPAGYQRAERSHEIVIDERDHAFVDGQPVEGDPVRLTMVYERAPELPGTGATAPVPTQGLCALAAAGTAVAAAALARRAMR</sequence>
<protein>
    <submittedName>
        <fullName evidence="3">Lipoprotein</fullName>
    </submittedName>
</protein>
<dbReference type="InterPro" id="IPR011889">
    <property type="entry name" value="Liste_lipo_26"/>
</dbReference>
<dbReference type="GO" id="GO:0031146">
    <property type="term" value="P:SCF-dependent proteasomal ubiquitin-dependent protein catabolic process"/>
    <property type="evidence" value="ECO:0007669"/>
    <property type="project" value="TreeGrafter"/>
</dbReference>
<dbReference type="HOGENOM" id="CLU_331701_0_0_11"/>
<feature type="region of interest" description="Disordered" evidence="1">
    <location>
        <begin position="44"/>
        <end position="137"/>
    </location>
</feature>
<dbReference type="STRING" id="700015.Corgl_0616"/>
<evidence type="ECO:0000256" key="1">
    <source>
        <dbReference type="SAM" id="MobiDB-lite"/>
    </source>
</evidence>
<dbReference type="Proteomes" id="UP000006851">
    <property type="component" value="Chromosome"/>
</dbReference>
<dbReference type="Pfam" id="PF03382">
    <property type="entry name" value="DUF285"/>
    <property type="match status" value="2"/>
</dbReference>
<organism evidence="3 4">
    <name type="scientific">Coriobacterium glomerans (strain ATCC 49209 / DSM 20642 / JCM 10262 / PW2)</name>
    <dbReference type="NCBI Taxonomy" id="700015"/>
    <lineage>
        <taxon>Bacteria</taxon>
        <taxon>Bacillati</taxon>
        <taxon>Actinomycetota</taxon>
        <taxon>Coriobacteriia</taxon>
        <taxon>Coriobacteriales</taxon>
        <taxon>Coriobacteriaceae</taxon>
        <taxon>Coriobacterium</taxon>
    </lineage>
</organism>
<dbReference type="NCBIfam" id="TIGR02167">
    <property type="entry name" value="Liste_lipo_26"/>
    <property type="match status" value="12"/>
</dbReference>
<dbReference type="GO" id="GO:0019005">
    <property type="term" value="C:SCF ubiquitin ligase complex"/>
    <property type="evidence" value="ECO:0007669"/>
    <property type="project" value="TreeGrafter"/>
</dbReference>
<dbReference type="GO" id="GO:0005975">
    <property type="term" value="P:carbohydrate metabolic process"/>
    <property type="evidence" value="ECO:0007669"/>
    <property type="project" value="UniProtKB-ARBA"/>
</dbReference>
<evidence type="ECO:0000259" key="2">
    <source>
        <dbReference type="Pfam" id="PF17802"/>
    </source>
</evidence>
<feature type="compositionally biased region" description="Basic and acidic residues" evidence="1">
    <location>
        <begin position="115"/>
        <end position="128"/>
    </location>
</feature>
<dbReference type="PANTHER" id="PTHR13318">
    <property type="entry name" value="PARTNER OF PAIRED, ISOFORM B-RELATED"/>
    <property type="match status" value="1"/>
</dbReference>
<dbReference type="eggNOG" id="COG4886">
    <property type="taxonomic scope" value="Bacteria"/>
</dbReference>
<dbReference type="Pfam" id="PF17802">
    <property type="entry name" value="SpaA"/>
    <property type="match status" value="1"/>
</dbReference>
<keyword evidence="3" id="KW-0449">Lipoprotein</keyword>
<dbReference type="InterPro" id="IPR005046">
    <property type="entry name" value="DUF285"/>
</dbReference>
<keyword evidence="4" id="KW-1185">Reference proteome</keyword>
<dbReference type="EMBL" id="CP002628">
    <property type="protein sequence ID" value="AEB06730.1"/>
    <property type="molecule type" value="Genomic_DNA"/>
</dbReference>
<proteinExistence type="predicted"/>